<feature type="region of interest" description="Disordered" evidence="4">
    <location>
        <begin position="27"/>
        <end position="47"/>
    </location>
</feature>
<evidence type="ECO:0000256" key="2">
    <source>
        <dbReference type="ARBA" id="ARBA00022448"/>
    </source>
</evidence>
<evidence type="ECO:0000259" key="6">
    <source>
        <dbReference type="Pfam" id="PF00496"/>
    </source>
</evidence>
<dbReference type="PROSITE" id="PS51257">
    <property type="entry name" value="PROKAR_LIPOPROTEIN"/>
    <property type="match status" value="1"/>
</dbReference>
<comment type="similarity">
    <text evidence="1">Belongs to the bacterial solute-binding protein 5 family.</text>
</comment>
<dbReference type="EMBL" id="BAAAPL010000002">
    <property type="protein sequence ID" value="GAA1704492.1"/>
    <property type="molecule type" value="Genomic_DNA"/>
</dbReference>
<evidence type="ECO:0000313" key="7">
    <source>
        <dbReference type="EMBL" id="GAA1704492.1"/>
    </source>
</evidence>
<dbReference type="Proteomes" id="UP001501690">
    <property type="component" value="Unassembled WGS sequence"/>
</dbReference>
<feature type="chain" id="PRO_5046962683" evidence="5">
    <location>
        <begin position="31"/>
        <end position="516"/>
    </location>
</feature>
<accession>A0ABN2IGN7</accession>
<name>A0ABN2IGN7_9MICO</name>
<feature type="compositionally biased region" description="Polar residues" evidence="4">
    <location>
        <begin position="27"/>
        <end position="40"/>
    </location>
</feature>
<dbReference type="InterPro" id="IPR030678">
    <property type="entry name" value="Peptide/Ni-bd"/>
</dbReference>
<gene>
    <name evidence="7" type="ORF">GCM10009808_23020</name>
</gene>
<evidence type="ECO:0000256" key="5">
    <source>
        <dbReference type="SAM" id="SignalP"/>
    </source>
</evidence>
<proteinExistence type="inferred from homology"/>
<dbReference type="CDD" id="cd00995">
    <property type="entry name" value="PBP2_NikA_DppA_OppA_like"/>
    <property type="match status" value="1"/>
</dbReference>
<dbReference type="SUPFAM" id="SSF53850">
    <property type="entry name" value="Periplasmic binding protein-like II"/>
    <property type="match status" value="1"/>
</dbReference>
<reference evidence="7 8" key="1">
    <citation type="journal article" date="2019" name="Int. J. Syst. Evol. Microbiol.">
        <title>The Global Catalogue of Microorganisms (GCM) 10K type strain sequencing project: providing services to taxonomists for standard genome sequencing and annotation.</title>
        <authorList>
            <consortium name="The Broad Institute Genomics Platform"/>
            <consortium name="The Broad Institute Genome Sequencing Center for Infectious Disease"/>
            <person name="Wu L."/>
            <person name="Ma J."/>
        </authorList>
    </citation>
    <scope>NUCLEOTIDE SEQUENCE [LARGE SCALE GENOMIC DNA]</scope>
    <source>
        <strain evidence="7 8">JCM 15577</strain>
    </source>
</reference>
<dbReference type="RefSeq" id="WP_344072729.1">
    <property type="nucleotide sequence ID" value="NZ_BAAAPL010000002.1"/>
</dbReference>
<evidence type="ECO:0000256" key="4">
    <source>
        <dbReference type="SAM" id="MobiDB-lite"/>
    </source>
</evidence>
<dbReference type="PANTHER" id="PTHR30290">
    <property type="entry name" value="PERIPLASMIC BINDING COMPONENT OF ABC TRANSPORTER"/>
    <property type="match status" value="1"/>
</dbReference>
<dbReference type="Gene3D" id="3.10.105.10">
    <property type="entry name" value="Dipeptide-binding Protein, Domain 3"/>
    <property type="match status" value="1"/>
</dbReference>
<sequence>MTAKSTILKAMVPLAVAGMLLVGCSGGSTPAPTETSTAQPPSEPTGTLRINWGNAPTSWAPGARTEFGLMAVPYETLVLLSEDYEILPNLATDWEQGAKDLTLTLRDDVTFHDGTPFNAEAVKANIEYVRDNPGAYSGPLQAVASVDIVDEFTAKINFKFPAPSFLTMLTRNNVLIASPAALADGSIVNAPVGTGPWKYDTANSVDGTKYAFTLNEDYWGDMVYFENVEVYSIADDTSAVGALVNGEIDVTDVEDEQVARVESTANLSSYNYPSLRNNVVFFDRAPGGVFGDVEVRQAVCSALDVEALIEYGQNIYDAPQQHFLEGEPGYNPEIIGYPTDLEAGQELLGSNTVAAAFPSAPFLKSQLEVYADQMSQLEGVDITVQELAIPDFQSTWNSGQYALGVGSNNEITPYDWYASWFAAGARQNPSGYESPELKAAADAAIAAGSSDEADALWAEVMKVIIDDEALACGFSVPGQVIGYDNETVAGIEQDVHFPYIVNMINYRTAFPVVAAE</sequence>
<evidence type="ECO:0000313" key="8">
    <source>
        <dbReference type="Proteomes" id="UP001501690"/>
    </source>
</evidence>
<keyword evidence="8" id="KW-1185">Reference proteome</keyword>
<keyword evidence="3 5" id="KW-0732">Signal</keyword>
<organism evidence="7 8">
    <name type="scientific">Microbacterium sediminicola</name>
    <dbReference type="NCBI Taxonomy" id="415210"/>
    <lineage>
        <taxon>Bacteria</taxon>
        <taxon>Bacillati</taxon>
        <taxon>Actinomycetota</taxon>
        <taxon>Actinomycetes</taxon>
        <taxon>Micrococcales</taxon>
        <taxon>Microbacteriaceae</taxon>
        <taxon>Microbacterium</taxon>
    </lineage>
</organism>
<dbReference type="Pfam" id="PF00496">
    <property type="entry name" value="SBP_bac_5"/>
    <property type="match status" value="1"/>
</dbReference>
<feature type="domain" description="Solute-binding protein family 5" evidence="6">
    <location>
        <begin position="85"/>
        <end position="421"/>
    </location>
</feature>
<dbReference type="PANTHER" id="PTHR30290:SF9">
    <property type="entry name" value="OLIGOPEPTIDE-BINDING PROTEIN APPA"/>
    <property type="match status" value="1"/>
</dbReference>
<dbReference type="Gene3D" id="3.40.190.10">
    <property type="entry name" value="Periplasmic binding protein-like II"/>
    <property type="match status" value="1"/>
</dbReference>
<feature type="signal peptide" evidence="5">
    <location>
        <begin position="1"/>
        <end position="30"/>
    </location>
</feature>
<keyword evidence="2" id="KW-0813">Transport</keyword>
<evidence type="ECO:0000256" key="3">
    <source>
        <dbReference type="ARBA" id="ARBA00022729"/>
    </source>
</evidence>
<comment type="caution">
    <text evidence="7">The sequence shown here is derived from an EMBL/GenBank/DDBJ whole genome shotgun (WGS) entry which is preliminary data.</text>
</comment>
<dbReference type="InterPro" id="IPR039424">
    <property type="entry name" value="SBP_5"/>
</dbReference>
<dbReference type="PIRSF" id="PIRSF002741">
    <property type="entry name" value="MppA"/>
    <property type="match status" value="1"/>
</dbReference>
<dbReference type="InterPro" id="IPR000914">
    <property type="entry name" value="SBP_5_dom"/>
</dbReference>
<protein>
    <submittedName>
        <fullName evidence="7">ABC transporter substrate-binding protein</fullName>
    </submittedName>
</protein>
<evidence type="ECO:0000256" key="1">
    <source>
        <dbReference type="ARBA" id="ARBA00005695"/>
    </source>
</evidence>